<evidence type="ECO:0000256" key="1">
    <source>
        <dbReference type="ARBA" id="ARBA00022679"/>
    </source>
</evidence>
<dbReference type="PANTHER" id="PTHR46401:SF2">
    <property type="entry name" value="GLYCOSYLTRANSFERASE WBBK-RELATED"/>
    <property type="match status" value="1"/>
</dbReference>
<keyword evidence="1" id="KW-0808">Transferase</keyword>
<protein>
    <recommendedName>
        <fullName evidence="2">Glycosyltransferase subfamily 4-like N-terminal domain-containing protein</fullName>
    </recommendedName>
</protein>
<evidence type="ECO:0000259" key="2">
    <source>
        <dbReference type="Pfam" id="PF13439"/>
    </source>
</evidence>
<dbReference type="SUPFAM" id="SSF53756">
    <property type="entry name" value="UDP-Glycosyltransferase/glycogen phosphorylase"/>
    <property type="match status" value="1"/>
</dbReference>
<dbReference type="Pfam" id="PF13439">
    <property type="entry name" value="Glyco_transf_4"/>
    <property type="match status" value="1"/>
</dbReference>
<feature type="non-terminal residue" evidence="3">
    <location>
        <position position="1"/>
    </location>
</feature>
<sequence length="248" mass="29256">PIKYNVLLEEKLKVIKNLPSYNLLKLSDDCLIEFLKNGPYLEDIIEKIAHSTKFSFDLIHTTFFPYFNLITSLILGKLINKPTVCTPFFHFSNPRYLNKNLFEALKEFDQIIACTNLEKKVIVEKFNLPKDKIKVISMGVDYKKFDLSSGRSNNKFKFKQKYFKPKEKKYKMILFCGYKNYEKGAISILRAIPYIIKKYKKVYFVFIGPSTIAFNLELSKIKKTITRRVINLTPDNLKGYYDKINFHY</sequence>
<accession>X1T6U9</accession>
<dbReference type="InterPro" id="IPR028098">
    <property type="entry name" value="Glyco_trans_4-like_N"/>
</dbReference>
<feature type="domain" description="Glycosyltransferase subfamily 4-like N-terminal" evidence="2">
    <location>
        <begin position="52"/>
        <end position="142"/>
    </location>
</feature>
<dbReference type="EMBL" id="BARW01017318">
    <property type="protein sequence ID" value="GAJ01068.1"/>
    <property type="molecule type" value="Genomic_DNA"/>
</dbReference>
<dbReference type="GO" id="GO:0009103">
    <property type="term" value="P:lipopolysaccharide biosynthetic process"/>
    <property type="evidence" value="ECO:0007669"/>
    <property type="project" value="TreeGrafter"/>
</dbReference>
<reference evidence="3" key="1">
    <citation type="journal article" date="2014" name="Front. Microbiol.">
        <title>High frequency of phylogenetically diverse reductive dehalogenase-homologous genes in deep subseafloor sedimentary metagenomes.</title>
        <authorList>
            <person name="Kawai M."/>
            <person name="Futagami T."/>
            <person name="Toyoda A."/>
            <person name="Takaki Y."/>
            <person name="Nishi S."/>
            <person name="Hori S."/>
            <person name="Arai W."/>
            <person name="Tsubouchi T."/>
            <person name="Morono Y."/>
            <person name="Uchiyama I."/>
            <person name="Ito T."/>
            <person name="Fujiyama A."/>
            <person name="Inagaki F."/>
            <person name="Takami H."/>
        </authorList>
    </citation>
    <scope>NUCLEOTIDE SEQUENCE</scope>
    <source>
        <strain evidence="3">Expedition CK06-06</strain>
    </source>
</reference>
<comment type="caution">
    <text evidence="3">The sequence shown here is derived from an EMBL/GenBank/DDBJ whole genome shotgun (WGS) entry which is preliminary data.</text>
</comment>
<evidence type="ECO:0000313" key="3">
    <source>
        <dbReference type="EMBL" id="GAJ01068.1"/>
    </source>
</evidence>
<dbReference type="PANTHER" id="PTHR46401">
    <property type="entry name" value="GLYCOSYLTRANSFERASE WBBK-RELATED"/>
    <property type="match status" value="1"/>
</dbReference>
<organism evidence="3">
    <name type="scientific">marine sediment metagenome</name>
    <dbReference type="NCBI Taxonomy" id="412755"/>
    <lineage>
        <taxon>unclassified sequences</taxon>
        <taxon>metagenomes</taxon>
        <taxon>ecological metagenomes</taxon>
    </lineage>
</organism>
<dbReference type="GO" id="GO:0016757">
    <property type="term" value="F:glycosyltransferase activity"/>
    <property type="evidence" value="ECO:0007669"/>
    <property type="project" value="TreeGrafter"/>
</dbReference>
<proteinExistence type="predicted"/>
<gene>
    <name evidence="3" type="ORF">S12H4_29949</name>
</gene>
<dbReference type="AlphaFoldDB" id="X1T6U9"/>
<name>X1T6U9_9ZZZZ</name>
<dbReference type="Gene3D" id="3.40.50.2000">
    <property type="entry name" value="Glycogen Phosphorylase B"/>
    <property type="match status" value="2"/>
</dbReference>